<feature type="compositionally biased region" description="Polar residues" evidence="4">
    <location>
        <begin position="466"/>
        <end position="487"/>
    </location>
</feature>
<organism evidence="6 7">
    <name type="scientific">Phyllachora maydis</name>
    <dbReference type="NCBI Taxonomy" id="1825666"/>
    <lineage>
        <taxon>Eukaryota</taxon>
        <taxon>Fungi</taxon>
        <taxon>Dikarya</taxon>
        <taxon>Ascomycota</taxon>
        <taxon>Pezizomycotina</taxon>
        <taxon>Sordariomycetes</taxon>
        <taxon>Sordariomycetidae</taxon>
        <taxon>Phyllachorales</taxon>
        <taxon>Phyllachoraceae</taxon>
        <taxon>Phyllachora</taxon>
    </lineage>
</organism>
<evidence type="ECO:0000256" key="4">
    <source>
        <dbReference type="SAM" id="MobiDB-lite"/>
    </source>
</evidence>
<feature type="region of interest" description="Disordered" evidence="4">
    <location>
        <begin position="398"/>
        <end position="568"/>
    </location>
</feature>
<protein>
    <recommendedName>
        <fullName evidence="5">Centrosomin N-terminal motif 1 domain-containing protein</fullName>
    </recommendedName>
</protein>
<name>A0AAD9MFW4_9PEZI</name>
<feature type="compositionally biased region" description="Acidic residues" evidence="4">
    <location>
        <begin position="320"/>
        <end position="331"/>
    </location>
</feature>
<evidence type="ECO:0000256" key="1">
    <source>
        <dbReference type="ARBA" id="ARBA00004496"/>
    </source>
</evidence>
<comment type="subcellular location">
    <subcellularLocation>
        <location evidence="1">Cytoplasm</location>
    </subcellularLocation>
</comment>
<feature type="region of interest" description="Disordered" evidence="4">
    <location>
        <begin position="298"/>
        <end position="337"/>
    </location>
</feature>
<dbReference type="AlphaFoldDB" id="A0AAD9MFW4"/>
<evidence type="ECO:0000256" key="3">
    <source>
        <dbReference type="SAM" id="Coils"/>
    </source>
</evidence>
<dbReference type="EMBL" id="JAQQPM010000005">
    <property type="protein sequence ID" value="KAK2071386.1"/>
    <property type="molecule type" value="Genomic_DNA"/>
</dbReference>
<feature type="region of interest" description="Disordered" evidence="4">
    <location>
        <begin position="215"/>
        <end position="278"/>
    </location>
</feature>
<keyword evidence="7" id="KW-1185">Reference proteome</keyword>
<keyword evidence="3" id="KW-0175">Coiled coil</keyword>
<feature type="region of interest" description="Disordered" evidence="4">
    <location>
        <begin position="595"/>
        <end position="701"/>
    </location>
</feature>
<feature type="region of interest" description="Disordered" evidence="4">
    <location>
        <begin position="104"/>
        <end position="135"/>
    </location>
</feature>
<evidence type="ECO:0000259" key="5">
    <source>
        <dbReference type="Pfam" id="PF07989"/>
    </source>
</evidence>
<feature type="region of interest" description="Disordered" evidence="4">
    <location>
        <begin position="165"/>
        <end position="191"/>
    </location>
</feature>
<evidence type="ECO:0000313" key="7">
    <source>
        <dbReference type="Proteomes" id="UP001217918"/>
    </source>
</evidence>
<feature type="compositionally biased region" description="Polar residues" evidence="4">
    <location>
        <begin position="301"/>
        <end position="312"/>
    </location>
</feature>
<evidence type="ECO:0000313" key="6">
    <source>
        <dbReference type="EMBL" id="KAK2071386.1"/>
    </source>
</evidence>
<dbReference type="GO" id="GO:0005815">
    <property type="term" value="C:microtubule organizing center"/>
    <property type="evidence" value="ECO:0007669"/>
    <property type="project" value="InterPro"/>
</dbReference>
<dbReference type="Pfam" id="PF07989">
    <property type="entry name" value="Cnn_1N"/>
    <property type="match status" value="1"/>
</dbReference>
<keyword evidence="2" id="KW-0963">Cytoplasm</keyword>
<comment type="caution">
    <text evidence="6">The sequence shown here is derived from an EMBL/GenBank/DDBJ whole genome shotgun (WGS) entry which is preliminary data.</text>
</comment>
<feature type="domain" description="Centrosomin N-terminal motif 1" evidence="5">
    <location>
        <begin position="6"/>
        <end position="73"/>
    </location>
</feature>
<feature type="compositionally biased region" description="Gly residues" evidence="4">
    <location>
        <begin position="667"/>
        <end position="685"/>
    </location>
</feature>
<dbReference type="InterPro" id="IPR012943">
    <property type="entry name" value="Cnn_1N"/>
</dbReference>
<accession>A0AAD9MFW4</accession>
<feature type="compositionally biased region" description="Low complexity" evidence="4">
    <location>
        <begin position="523"/>
        <end position="536"/>
    </location>
</feature>
<dbReference type="Proteomes" id="UP001217918">
    <property type="component" value="Unassembled WGS sequence"/>
</dbReference>
<dbReference type="GO" id="GO:0005737">
    <property type="term" value="C:cytoplasm"/>
    <property type="evidence" value="ECO:0007669"/>
    <property type="project" value="UniProtKB-SubCell"/>
</dbReference>
<sequence length="761" mass="81117">MKGMGLKAIEQTMTTLQKTNFDLKLEIFHRREKQTELESRLKELEDEKFETDEVNERLVEELEKRDKALSEAVEMIVVLEAQRDHLLQEREMVRQVDAQGYFSSATSLGRESPDFDREPSGPATPKPMNLGLPKAGDAKVINRMPSFLTDFSENTENLRNVYLGAQDNFGSAPPTSDDAQDADSKRMRSPSLSVLSEKLKSGLDGHCFEQRHVLPPTPDTISTSTLRHHKTSNDTLPRAHDPATEGSYPALSEARLAAPDHSVPASRQQPFSKAAFDGRRSIPLGSSAFDTAFDTAFASSQRPQSAGETAISQHRGLSDWESDDSFDDTDGGESALGGDIWLRAGMKVDKGKDLEPMSSVSQAGGTRGAVTRVSPDLFSFPATTKGWAPDTLFKPHFRDEEDVPGGHGASLRTPLFASSLNSKDGPPSAPNRRSSLAAGTAGSPSVIVGTGTLGVTPPRRPVHGQLRTSHPRNSGASSGRTRSNSIDTEAVLQRPTAAELRAGRAASVPPRHDAVAPAPLPPQQQQQQGNGQKQQQRYPPTASQAPRRPLHHLFRRSTGPGAEITAPPVSAPATQTAFRYGAPVPMVGIPSWGRRTDAHQASSLAEDERTASATPPPILRSRAGTLTDEGSGGAPVDMGGRGGGAPVGQIPGSSTMPAGMHAFSQSSGGGDGGVPTMTGAGGVGKRSGSSNATGVEMARRPGRHSIDASALGWRNIWGRAPAFAASELSLVVSEGEEEGEEQGVLVGKTRRVFYNDHLLRP</sequence>
<gene>
    <name evidence="6" type="ORF">P8C59_005815</name>
</gene>
<reference evidence="6" key="1">
    <citation type="journal article" date="2023" name="Mol. Plant Microbe Interact.">
        <title>Elucidating the Obligate Nature and Biological Capacity of an Invasive Fungal Corn Pathogen.</title>
        <authorList>
            <person name="MacCready J.S."/>
            <person name="Roggenkamp E.M."/>
            <person name="Gdanetz K."/>
            <person name="Chilvers M.I."/>
        </authorList>
    </citation>
    <scope>NUCLEOTIDE SEQUENCE</scope>
    <source>
        <strain evidence="6">PM02</strain>
    </source>
</reference>
<feature type="coiled-coil region" evidence="3">
    <location>
        <begin position="27"/>
        <end position="89"/>
    </location>
</feature>
<proteinExistence type="predicted"/>
<evidence type="ECO:0000256" key="2">
    <source>
        <dbReference type="ARBA" id="ARBA00022490"/>
    </source>
</evidence>